<evidence type="ECO:0000313" key="2">
    <source>
        <dbReference type="EMBL" id="MBB3969202.1"/>
    </source>
</evidence>
<comment type="caution">
    <text evidence="2">The sequence shown here is derived from an EMBL/GenBank/DDBJ whole genome shotgun (WGS) entry which is preliminary data.</text>
</comment>
<keyword evidence="1" id="KW-0472">Membrane</keyword>
<keyword evidence="3" id="KW-1185">Reference proteome</keyword>
<protein>
    <submittedName>
        <fullName evidence="2">Uncharacterized protein</fullName>
    </submittedName>
</protein>
<accession>A0ABR6I8B2</accession>
<sequence>MYVLLIVPNIFYILNIFQANQIRYKLNINVYKPIVLSKFLVLNIMIILN</sequence>
<evidence type="ECO:0000313" key="3">
    <source>
        <dbReference type="Proteomes" id="UP000583101"/>
    </source>
</evidence>
<proteinExistence type="predicted"/>
<dbReference type="EMBL" id="JACIEG010000003">
    <property type="protein sequence ID" value="MBB3969202.1"/>
    <property type="molecule type" value="Genomic_DNA"/>
</dbReference>
<dbReference type="Proteomes" id="UP000583101">
    <property type="component" value="Unassembled WGS sequence"/>
</dbReference>
<keyword evidence="1" id="KW-1133">Transmembrane helix</keyword>
<organism evidence="2 3">
    <name type="scientific">Mucilaginibacter phyllosphaerae</name>
    <dbReference type="NCBI Taxonomy" id="1812349"/>
    <lineage>
        <taxon>Bacteria</taxon>
        <taxon>Pseudomonadati</taxon>
        <taxon>Bacteroidota</taxon>
        <taxon>Sphingobacteriia</taxon>
        <taxon>Sphingobacteriales</taxon>
        <taxon>Sphingobacteriaceae</taxon>
        <taxon>Mucilaginibacter</taxon>
    </lineage>
</organism>
<reference evidence="2 3" key="1">
    <citation type="submission" date="2020-08" db="EMBL/GenBank/DDBJ databases">
        <title>Genomic Encyclopedia of Type Strains, Phase IV (KMG-IV): sequencing the most valuable type-strain genomes for metagenomic binning, comparative biology and taxonomic classification.</title>
        <authorList>
            <person name="Goeker M."/>
        </authorList>
    </citation>
    <scope>NUCLEOTIDE SEQUENCE [LARGE SCALE GENOMIC DNA]</scope>
    <source>
        <strain evidence="2 3">DSM 100995</strain>
    </source>
</reference>
<keyword evidence="1" id="KW-0812">Transmembrane</keyword>
<feature type="transmembrane region" description="Helical" evidence="1">
    <location>
        <begin position="29"/>
        <end position="48"/>
    </location>
</feature>
<name>A0ABR6I8B2_9SPHI</name>
<evidence type="ECO:0000256" key="1">
    <source>
        <dbReference type="SAM" id="Phobius"/>
    </source>
</evidence>
<gene>
    <name evidence="2" type="ORF">GGR35_001805</name>
</gene>